<proteinExistence type="predicted"/>
<dbReference type="PRINTS" id="PR00313">
    <property type="entry name" value="CABNDNGRPT"/>
</dbReference>
<dbReference type="Proteomes" id="UP000291613">
    <property type="component" value="Unassembled WGS sequence"/>
</dbReference>
<dbReference type="AlphaFoldDB" id="A0A4Q9GGS7"/>
<dbReference type="NCBIfam" id="TIGR03661">
    <property type="entry name" value="T1SS_VCA0849"/>
    <property type="match status" value="1"/>
</dbReference>
<dbReference type="InterPro" id="IPR011049">
    <property type="entry name" value="Serralysin-like_metalloprot_C"/>
</dbReference>
<organism evidence="3 4">
    <name type="scientific">Hansschlegelia quercus</name>
    <dbReference type="NCBI Taxonomy" id="2528245"/>
    <lineage>
        <taxon>Bacteria</taxon>
        <taxon>Pseudomonadati</taxon>
        <taxon>Pseudomonadota</taxon>
        <taxon>Alphaproteobacteria</taxon>
        <taxon>Hyphomicrobiales</taxon>
        <taxon>Methylopilaceae</taxon>
        <taxon>Hansschlegelia</taxon>
    </lineage>
</organism>
<comment type="subcellular location">
    <subcellularLocation>
        <location evidence="1">Secreted</location>
    </subcellularLocation>
</comment>
<accession>A0A4Q9GGS7</accession>
<gene>
    <name evidence="3" type="ORF">EYR15_09885</name>
</gene>
<dbReference type="Pfam" id="PF00353">
    <property type="entry name" value="HemolysinCabind"/>
    <property type="match status" value="4"/>
</dbReference>
<dbReference type="Gene3D" id="2.160.20.160">
    <property type="match status" value="1"/>
</dbReference>
<dbReference type="OrthoDB" id="223957at2"/>
<dbReference type="InterPro" id="IPR019960">
    <property type="entry name" value="T1SS_VCA0849"/>
</dbReference>
<dbReference type="PANTHER" id="PTHR38340">
    <property type="entry name" value="S-LAYER PROTEIN"/>
    <property type="match status" value="1"/>
</dbReference>
<dbReference type="InterPro" id="IPR050557">
    <property type="entry name" value="RTX_toxin/Mannuronan_C5-epim"/>
</dbReference>
<name>A0A4Q9GGS7_9HYPH</name>
<dbReference type="PROSITE" id="PS00330">
    <property type="entry name" value="HEMOLYSIN_CALCIUM"/>
    <property type="match status" value="2"/>
</dbReference>
<dbReference type="GO" id="GO:0005576">
    <property type="term" value="C:extracellular region"/>
    <property type="evidence" value="ECO:0007669"/>
    <property type="project" value="UniProtKB-SubCell"/>
</dbReference>
<reference evidence="3 4" key="1">
    <citation type="submission" date="2019-02" db="EMBL/GenBank/DDBJ databases">
        <title>Hansschlegelia quercus sp. nov., a novel methylotrophic bacterium from buds of oak (Quercus robur L.).</title>
        <authorList>
            <person name="Agafonova N.V."/>
            <person name="Kaparullina E.N."/>
            <person name="Grouzdev D.S."/>
            <person name="Doronina N.V."/>
        </authorList>
    </citation>
    <scope>NUCLEOTIDE SEQUENCE [LARGE SCALE GENOMIC DNA]</scope>
    <source>
        <strain evidence="3 4">Dub</strain>
    </source>
</reference>
<dbReference type="RefSeq" id="WP_131003380.1">
    <property type="nucleotide sequence ID" value="NZ_JBHSZR010000007.1"/>
</dbReference>
<dbReference type="PANTHER" id="PTHR38340:SF1">
    <property type="entry name" value="S-LAYER PROTEIN"/>
    <property type="match status" value="1"/>
</dbReference>
<keyword evidence="2" id="KW-0964">Secreted</keyword>
<dbReference type="SUPFAM" id="SSF51120">
    <property type="entry name" value="beta-Roll"/>
    <property type="match status" value="3"/>
</dbReference>
<protein>
    <submittedName>
        <fullName evidence="3">Type I secretion C-terminal target domain-containing protein</fullName>
    </submittedName>
</protein>
<evidence type="ECO:0000256" key="2">
    <source>
        <dbReference type="ARBA" id="ARBA00022525"/>
    </source>
</evidence>
<keyword evidence="4" id="KW-1185">Reference proteome</keyword>
<dbReference type="Gene3D" id="2.150.10.10">
    <property type="entry name" value="Serralysin-like metalloprotease, C-terminal"/>
    <property type="match status" value="1"/>
</dbReference>
<dbReference type="InterPro" id="IPR018511">
    <property type="entry name" value="Hemolysin-typ_Ca-bd_CS"/>
</dbReference>
<evidence type="ECO:0000313" key="3">
    <source>
        <dbReference type="EMBL" id="TBN53323.1"/>
    </source>
</evidence>
<comment type="caution">
    <text evidence="3">The sequence shown here is derived from an EMBL/GenBank/DDBJ whole genome shotgun (WGS) entry which is preliminary data.</text>
</comment>
<evidence type="ECO:0000313" key="4">
    <source>
        <dbReference type="Proteomes" id="UP000291613"/>
    </source>
</evidence>
<sequence>MPNDPTAIYLTEGDDTYKPGSLGVLFPDLYALGGDDVIQSSALLGHVDGGAGDDIIYGAFERGGIDGGSGDDTIYGAAGRSTVSRSHLDGGSGDDHIIQRGGAADISGGSGDDLIELGTAYCNLKAGSGDDRVVYQESYAISYKGLDLGSADDVVDGSGSFSGSPSQNTNYVITTFGRGGDDLVIAGAGRDVFDGGRGIDEISYAHERSAVTINLRTGATGGAAAHDTLSRVENVTGTSFDDRIAGDSHDNVLTGGAGADRLYGGRGDDRLIGGEGVDRLRGGAGADIFAVGHQDVIADFHARQGDRLDFSVLFDNLYVRTIQPETPADLLTALHQERSGANLFVTADLSGDGVDDFALTLLNVHALHARDIVV</sequence>
<dbReference type="InterPro" id="IPR001343">
    <property type="entry name" value="Hemolysn_Ca-bd"/>
</dbReference>
<dbReference type="GO" id="GO:0005509">
    <property type="term" value="F:calcium ion binding"/>
    <property type="evidence" value="ECO:0007669"/>
    <property type="project" value="InterPro"/>
</dbReference>
<dbReference type="EMBL" id="SIUB01000004">
    <property type="protein sequence ID" value="TBN53323.1"/>
    <property type="molecule type" value="Genomic_DNA"/>
</dbReference>
<evidence type="ECO:0000256" key="1">
    <source>
        <dbReference type="ARBA" id="ARBA00004613"/>
    </source>
</evidence>